<dbReference type="EMBL" id="MBQG01000127">
    <property type="protein sequence ID" value="OHX49326.1"/>
    <property type="molecule type" value="Genomic_DNA"/>
</dbReference>
<keyword evidence="2" id="KW-1185">Reference proteome</keyword>
<accession>A0ABX3CVM3</accession>
<proteinExistence type="predicted"/>
<organism evidence="1 2">
    <name type="scientific">Planococcus salinarum</name>
    <dbReference type="NCBI Taxonomy" id="622695"/>
    <lineage>
        <taxon>Bacteria</taxon>
        <taxon>Bacillati</taxon>
        <taxon>Bacillota</taxon>
        <taxon>Bacilli</taxon>
        <taxon>Bacillales</taxon>
        <taxon>Caryophanaceae</taxon>
        <taxon>Planococcus</taxon>
    </lineage>
</organism>
<evidence type="ECO:0000313" key="2">
    <source>
        <dbReference type="Proteomes" id="UP000242153"/>
    </source>
</evidence>
<sequence length="74" mass="8829">MVYRIQSEENVTGTNLIESDNMETYDVESAEDFESFIHMERTPVEGRSIFLNHRDLDKLAKEINEEIQRNHREQ</sequence>
<comment type="caution">
    <text evidence="1">The sequence shown here is derived from an EMBL/GenBank/DDBJ whole genome shotgun (WGS) entry which is preliminary data.</text>
</comment>
<gene>
    <name evidence="1" type="ORF">BB776_04305</name>
</gene>
<dbReference type="Proteomes" id="UP000242153">
    <property type="component" value="Unassembled WGS sequence"/>
</dbReference>
<evidence type="ECO:0000313" key="1">
    <source>
        <dbReference type="EMBL" id="OHX49326.1"/>
    </source>
</evidence>
<protein>
    <submittedName>
        <fullName evidence="1">Uncharacterized protein</fullName>
    </submittedName>
</protein>
<reference evidence="1" key="1">
    <citation type="submission" date="2016-07" db="EMBL/GenBank/DDBJ databases">
        <title>Draft genome Planococcus salivarum.</title>
        <authorList>
            <person name="See-Too W.S."/>
        </authorList>
    </citation>
    <scope>NUCLEOTIDE SEQUENCE [LARGE SCALE GENOMIC DNA]</scope>
    <source>
        <strain evidence="1">DSM 23820</strain>
    </source>
</reference>
<name>A0ABX3CVM3_9BACL</name>